<evidence type="ECO:0000256" key="1">
    <source>
        <dbReference type="SAM" id="MobiDB-lite"/>
    </source>
</evidence>
<accession>A0A6A5K6S1</accession>
<organism evidence="2 3">
    <name type="scientific">Decorospora gaudefroyi</name>
    <dbReference type="NCBI Taxonomy" id="184978"/>
    <lineage>
        <taxon>Eukaryota</taxon>
        <taxon>Fungi</taxon>
        <taxon>Dikarya</taxon>
        <taxon>Ascomycota</taxon>
        <taxon>Pezizomycotina</taxon>
        <taxon>Dothideomycetes</taxon>
        <taxon>Pleosporomycetidae</taxon>
        <taxon>Pleosporales</taxon>
        <taxon>Pleosporineae</taxon>
        <taxon>Pleosporaceae</taxon>
        <taxon>Decorospora</taxon>
    </lineage>
</organism>
<name>A0A6A5K6S1_9PLEO</name>
<dbReference type="EMBL" id="ML975355">
    <property type="protein sequence ID" value="KAF1831766.1"/>
    <property type="molecule type" value="Genomic_DNA"/>
</dbReference>
<feature type="compositionally biased region" description="Polar residues" evidence="1">
    <location>
        <begin position="24"/>
        <end position="46"/>
    </location>
</feature>
<dbReference type="AlphaFoldDB" id="A0A6A5K6S1"/>
<feature type="compositionally biased region" description="Low complexity" evidence="1">
    <location>
        <begin position="77"/>
        <end position="97"/>
    </location>
</feature>
<protein>
    <submittedName>
        <fullName evidence="2">Uncharacterized protein</fullName>
    </submittedName>
</protein>
<dbReference type="Proteomes" id="UP000800040">
    <property type="component" value="Unassembled WGS sequence"/>
</dbReference>
<evidence type="ECO:0000313" key="3">
    <source>
        <dbReference type="Proteomes" id="UP000800040"/>
    </source>
</evidence>
<sequence>MSMRQAESPLPEEMTSKKPKVDVTSETEVTVASPVETTPTTASTEAQAPEPAAEDVTNAAQDHPETPAPKKKGINKATEGAAPTTTPTEAQTSEPAAVDLTNAAQDHPDTPAPKRKTRISPKKPPVADGLEDFKPELETPPPANPFWGIRPLPGSTRPDPVQPPARSSGGQTNPPLWENRGYRFKRGSRHVKYFGPLKPDNEAELKPTLDQQDLCLIKLVDMRPKSKNDPTPRRVPVIYNYGKVPKDWDHGQSVKALNDRRYAAIERTTMDAPWTRIECEYLASLLEETPDASIWELTERHNERFMGRDYTTETGMAFGNLSIGRTVESVRNEYMTYKPRYDKGMAPKKVRHRTDQSMEGKALRASKRFEEAFGKPDKALQAQQDQESGSSEEDSDSEDDAGNGEDDDTPKPKKRTPKKKESETTAETEKGATPSKGKGKGKRPAEEDPEDEPRPSKVVMTSAVEDDTPVTPYAGQPALNDDEEELLKLGVPGYRRSGAAPQSSTQGMVPASPISYGFSSPQSNSVSSIDRDLPVAGSEPVSSTVEQVEIEETIVEVTSVEETVVEDTPVVKRRTSLHAVRKIDIEEDYSDDDDEDLAV</sequence>
<evidence type="ECO:0000313" key="2">
    <source>
        <dbReference type="EMBL" id="KAF1831766.1"/>
    </source>
</evidence>
<feature type="compositionally biased region" description="Acidic residues" evidence="1">
    <location>
        <begin position="390"/>
        <end position="408"/>
    </location>
</feature>
<dbReference type="OrthoDB" id="3786150at2759"/>
<feature type="region of interest" description="Disordered" evidence="1">
    <location>
        <begin position="1"/>
        <end position="181"/>
    </location>
</feature>
<feature type="compositionally biased region" description="Basic and acidic residues" evidence="1">
    <location>
        <begin position="14"/>
        <end position="23"/>
    </location>
</feature>
<gene>
    <name evidence="2" type="ORF">BDW02DRAFT_39278</name>
</gene>
<feature type="region of interest" description="Disordered" evidence="1">
    <location>
        <begin position="373"/>
        <end position="545"/>
    </location>
</feature>
<feature type="compositionally biased region" description="Polar residues" evidence="1">
    <location>
        <begin position="517"/>
        <end position="528"/>
    </location>
</feature>
<feature type="compositionally biased region" description="Basic and acidic residues" evidence="1">
    <location>
        <begin position="419"/>
        <end position="430"/>
    </location>
</feature>
<keyword evidence="3" id="KW-1185">Reference proteome</keyword>
<reference evidence="2" key="1">
    <citation type="submission" date="2020-01" db="EMBL/GenBank/DDBJ databases">
        <authorList>
            <consortium name="DOE Joint Genome Institute"/>
            <person name="Haridas S."/>
            <person name="Albert R."/>
            <person name="Binder M."/>
            <person name="Bloem J."/>
            <person name="Labutti K."/>
            <person name="Salamov A."/>
            <person name="Andreopoulos B."/>
            <person name="Baker S.E."/>
            <person name="Barry K."/>
            <person name="Bills G."/>
            <person name="Bluhm B.H."/>
            <person name="Cannon C."/>
            <person name="Castanera R."/>
            <person name="Culley D.E."/>
            <person name="Daum C."/>
            <person name="Ezra D."/>
            <person name="Gonzalez J.B."/>
            <person name="Henrissat B."/>
            <person name="Kuo A."/>
            <person name="Liang C."/>
            <person name="Lipzen A."/>
            <person name="Lutzoni F."/>
            <person name="Magnuson J."/>
            <person name="Mondo S."/>
            <person name="Nolan M."/>
            <person name="Ohm R."/>
            <person name="Pangilinan J."/>
            <person name="Park H.-J."/>
            <person name="Ramirez L."/>
            <person name="Alfaro M."/>
            <person name="Sun H."/>
            <person name="Tritt A."/>
            <person name="Yoshinaga Y."/>
            <person name="Zwiers L.-H."/>
            <person name="Turgeon B.G."/>
            <person name="Goodwin S.B."/>
            <person name="Spatafora J.W."/>
            <person name="Crous P.W."/>
            <person name="Grigoriev I.V."/>
        </authorList>
    </citation>
    <scope>NUCLEOTIDE SEQUENCE</scope>
    <source>
        <strain evidence="2">P77</strain>
    </source>
</reference>
<proteinExistence type="predicted"/>